<name>A0A134B9U1_9PORP</name>
<dbReference type="Proteomes" id="UP000070224">
    <property type="component" value="Unassembled WGS sequence"/>
</dbReference>
<sequence length="297" mass="34104">MKTMRLLRGIVLSLCMCILSVMSAEAQETNMAPFIESLIRAFKSMKADTVSKDVIEPNLYRAFYKAEYHPVAKNMAPAYEWTQVLQIGETAQRYIDHGTLLADSIFDDGVKTGKAPEEFVPGYHKAGKSSVRDSHILFLQREGKMEYFDRIVADHFTYIDSIPQQQWELVAGDSIIAGYTCHRAQTRYRGRDYTAWYTEEIPLSYGPYKFRGLPGLITCIYDKDRDHVFTLQGFERAPLGEVIYRNKKSYFKTTRERLQQAIRNYMANPSGYSTPKINVQGKKTAKPPKAYNPIELE</sequence>
<evidence type="ECO:0000313" key="4">
    <source>
        <dbReference type="Proteomes" id="UP000070224"/>
    </source>
</evidence>
<dbReference type="PATRIC" id="fig|322095.3.peg.816"/>
<dbReference type="Pfam" id="PF09697">
    <property type="entry name" value="Porph_ging"/>
    <property type="match status" value="1"/>
</dbReference>
<feature type="chain" id="PRO_5007462245" description="GLPGLI family protein" evidence="2">
    <location>
        <begin position="27"/>
        <end position="297"/>
    </location>
</feature>
<reference evidence="4" key="1">
    <citation type="submission" date="2016-01" db="EMBL/GenBank/DDBJ databases">
        <authorList>
            <person name="Mitreva M."/>
            <person name="Pepin K.H."/>
            <person name="Mihindukulasuriya K.A."/>
            <person name="Fulton R."/>
            <person name="Fronick C."/>
            <person name="O'Laughlin M."/>
            <person name="Miner T."/>
            <person name="Herter B."/>
            <person name="Rosa B.A."/>
            <person name="Cordes M."/>
            <person name="Tomlinson C."/>
            <person name="Wollam A."/>
            <person name="Palsikar V.B."/>
            <person name="Mardis E.R."/>
            <person name="Wilson R.K."/>
        </authorList>
    </citation>
    <scope>NUCLEOTIDE SEQUENCE [LARGE SCALE GENOMIC DNA]</scope>
    <source>
        <strain evidence="4">KA00683</strain>
    </source>
</reference>
<evidence type="ECO:0008006" key="5">
    <source>
        <dbReference type="Google" id="ProtNLM"/>
    </source>
</evidence>
<feature type="region of interest" description="Disordered" evidence="1">
    <location>
        <begin position="276"/>
        <end position="297"/>
    </location>
</feature>
<dbReference type="AlphaFoldDB" id="A0A134B9U1"/>
<dbReference type="RefSeq" id="WP_082713149.1">
    <property type="nucleotide sequence ID" value="NZ_KQ960437.1"/>
</dbReference>
<keyword evidence="2" id="KW-0732">Signal</keyword>
<keyword evidence="4" id="KW-1185">Reference proteome</keyword>
<dbReference type="STRING" id="322095.HMPREF3185_00829"/>
<organism evidence="3 4">
    <name type="scientific">Porphyromonas somerae</name>
    <dbReference type="NCBI Taxonomy" id="322095"/>
    <lineage>
        <taxon>Bacteria</taxon>
        <taxon>Pseudomonadati</taxon>
        <taxon>Bacteroidota</taxon>
        <taxon>Bacteroidia</taxon>
        <taxon>Bacteroidales</taxon>
        <taxon>Porphyromonadaceae</taxon>
        <taxon>Porphyromonas</taxon>
    </lineage>
</organism>
<feature type="signal peptide" evidence="2">
    <location>
        <begin position="1"/>
        <end position="26"/>
    </location>
</feature>
<proteinExistence type="predicted"/>
<evidence type="ECO:0000256" key="1">
    <source>
        <dbReference type="SAM" id="MobiDB-lite"/>
    </source>
</evidence>
<dbReference type="EMBL" id="LSDK01000057">
    <property type="protein sequence ID" value="KXB76718.1"/>
    <property type="molecule type" value="Genomic_DNA"/>
</dbReference>
<dbReference type="NCBIfam" id="TIGR01200">
    <property type="entry name" value="GLPGLI"/>
    <property type="match status" value="1"/>
</dbReference>
<gene>
    <name evidence="3" type="ORF">HMPREF3185_00829</name>
</gene>
<comment type="caution">
    <text evidence="3">The sequence shown here is derived from an EMBL/GenBank/DDBJ whole genome shotgun (WGS) entry which is preliminary data.</text>
</comment>
<evidence type="ECO:0000256" key="2">
    <source>
        <dbReference type="SAM" id="SignalP"/>
    </source>
</evidence>
<accession>A0A134B9U1</accession>
<dbReference type="InterPro" id="IPR005901">
    <property type="entry name" value="GLPGLI"/>
</dbReference>
<evidence type="ECO:0000313" key="3">
    <source>
        <dbReference type="EMBL" id="KXB76718.1"/>
    </source>
</evidence>
<protein>
    <recommendedName>
        <fullName evidence="5">GLPGLI family protein</fullName>
    </recommendedName>
</protein>
<dbReference type="OrthoDB" id="1440774at2"/>